<name>A0A2B4RBN7_STYPI</name>
<dbReference type="Proteomes" id="UP000225706">
    <property type="component" value="Unassembled WGS sequence"/>
</dbReference>
<accession>A0A2B4RBN7</accession>
<dbReference type="OrthoDB" id="5988841at2759"/>
<sequence length="185" mass="21821">MEDRCKSINIRRSGGKDNVLCQSSDSDHLQHQNDLKLITGFMYRGTRPTLENWKPKRKLRKKMGKKLEKEKSTLSLLKTEERKEHTSVLEELQHFKDSLLRDTNRGRNQQRLIDKMKAERWEIICVQAQQRHELGNDLCQAQKKVSDRFAQMKVDRPLQLYYRKLQGSNNLSSESEESALSTEYL</sequence>
<comment type="caution">
    <text evidence="1">The sequence shown here is derived from an EMBL/GenBank/DDBJ whole genome shotgun (WGS) entry which is preliminary data.</text>
</comment>
<proteinExistence type="predicted"/>
<gene>
    <name evidence="1" type="ORF">AWC38_SpisGene22260</name>
</gene>
<protein>
    <submittedName>
        <fullName evidence="1">Uncharacterized protein</fullName>
    </submittedName>
</protein>
<dbReference type="AlphaFoldDB" id="A0A2B4RBN7"/>
<dbReference type="EMBL" id="LSMT01000926">
    <property type="protein sequence ID" value="PFX13642.1"/>
    <property type="molecule type" value="Genomic_DNA"/>
</dbReference>
<evidence type="ECO:0000313" key="1">
    <source>
        <dbReference type="EMBL" id="PFX13642.1"/>
    </source>
</evidence>
<keyword evidence="2" id="KW-1185">Reference proteome</keyword>
<reference evidence="2" key="1">
    <citation type="journal article" date="2017" name="bioRxiv">
        <title>Comparative analysis of the genomes of Stylophora pistillata and Acropora digitifera provides evidence for extensive differences between species of corals.</title>
        <authorList>
            <person name="Voolstra C.R."/>
            <person name="Li Y."/>
            <person name="Liew Y.J."/>
            <person name="Baumgarten S."/>
            <person name="Zoccola D."/>
            <person name="Flot J.-F."/>
            <person name="Tambutte S."/>
            <person name="Allemand D."/>
            <person name="Aranda M."/>
        </authorList>
    </citation>
    <scope>NUCLEOTIDE SEQUENCE [LARGE SCALE GENOMIC DNA]</scope>
</reference>
<organism evidence="1 2">
    <name type="scientific">Stylophora pistillata</name>
    <name type="common">Smooth cauliflower coral</name>
    <dbReference type="NCBI Taxonomy" id="50429"/>
    <lineage>
        <taxon>Eukaryota</taxon>
        <taxon>Metazoa</taxon>
        <taxon>Cnidaria</taxon>
        <taxon>Anthozoa</taxon>
        <taxon>Hexacorallia</taxon>
        <taxon>Scleractinia</taxon>
        <taxon>Astrocoeniina</taxon>
        <taxon>Pocilloporidae</taxon>
        <taxon>Stylophora</taxon>
    </lineage>
</organism>
<evidence type="ECO:0000313" key="2">
    <source>
        <dbReference type="Proteomes" id="UP000225706"/>
    </source>
</evidence>